<evidence type="ECO:0000256" key="4">
    <source>
        <dbReference type="SAM" id="MobiDB-lite"/>
    </source>
</evidence>
<evidence type="ECO:0000256" key="3">
    <source>
        <dbReference type="ARBA" id="ARBA00023204"/>
    </source>
</evidence>
<dbReference type="Gene3D" id="1.10.1670.40">
    <property type="match status" value="1"/>
</dbReference>
<dbReference type="SUPFAM" id="SSF48150">
    <property type="entry name" value="DNA-glycosylase"/>
    <property type="match status" value="1"/>
</dbReference>
<dbReference type="GO" id="GO:0032131">
    <property type="term" value="F:alkylated DNA binding"/>
    <property type="evidence" value="ECO:0007669"/>
    <property type="project" value="TreeGrafter"/>
</dbReference>
<evidence type="ECO:0000256" key="2">
    <source>
        <dbReference type="ARBA" id="ARBA00022763"/>
    </source>
</evidence>
<dbReference type="InterPro" id="IPR051912">
    <property type="entry name" value="Alkylbase_DNA_Glycosylase/TA"/>
</dbReference>
<protein>
    <recommendedName>
        <fullName evidence="5">HhH-GPD domain-containing protein</fullName>
    </recommendedName>
</protein>
<gene>
    <name evidence="6" type="ORF">COHA_010399</name>
</gene>
<dbReference type="SMART" id="SM00478">
    <property type="entry name" value="ENDO3c"/>
    <property type="match status" value="1"/>
</dbReference>
<evidence type="ECO:0000313" key="6">
    <source>
        <dbReference type="EMBL" id="KAI7835706.1"/>
    </source>
</evidence>
<dbReference type="GO" id="GO:0032993">
    <property type="term" value="C:protein-DNA complex"/>
    <property type="evidence" value="ECO:0007669"/>
    <property type="project" value="TreeGrafter"/>
</dbReference>
<sequence>MELRRRKLGDATPAVAKLDKAKCRSAPIRRRGLSSSAASGGEVPQPGAGATAPPQAEEPAARPAATPAAGSAVNAAASQDVPVVPTPEATNGEGGTAKRKRGRLPPVDIGIPALLLGQGAQVADAAAAADAVDALPLGAAGFTQQTLEAARDFLLKADPKLAPMIAEHGAPDRLLKKTGPNFPTLAKAIVFQQLATTAAAKIYLRVLTTCGCTELLTPEAVLAAPMADLRAAGLSERKASYLQDLAQHFSDGRLSDAKIAAMDEATLERALCAVKGIGIWTCHMHAMFHLGSPDVLPVGDLGVRKGMQALYGLKELPSADAMHRIAEKWRPFASLGSYYMWKVPTEKKAGGGGKAKKAKKG</sequence>
<evidence type="ECO:0000313" key="7">
    <source>
        <dbReference type="Proteomes" id="UP001205105"/>
    </source>
</evidence>
<feature type="region of interest" description="Disordered" evidence="4">
    <location>
        <begin position="1"/>
        <end position="103"/>
    </location>
</feature>
<dbReference type="Proteomes" id="UP001205105">
    <property type="component" value="Unassembled WGS sequence"/>
</dbReference>
<comment type="caution">
    <text evidence="6">The sequence shown here is derived from an EMBL/GenBank/DDBJ whole genome shotgun (WGS) entry which is preliminary data.</text>
</comment>
<feature type="domain" description="HhH-GPD" evidence="5">
    <location>
        <begin position="190"/>
        <end position="348"/>
    </location>
</feature>
<organism evidence="6 7">
    <name type="scientific">Chlorella ohadii</name>
    <dbReference type="NCBI Taxonomy" id="2649997"/>
    <lineage>
        <taxon>Eukaryota</taxon>
        <taxon>Viridiplantae</taxon>
        <taxon>Chlorophyta</taxon>
        <taxon>core chlorophytes</taxon>
        <taxon>Trebouxiophyceae</taxon>
        <taxon>Chlorellales</taxon>
        <taxon>Chlorellaceae</taxon>
        <taxon>Chlorella clade</taxon>
        <taxon>Chlorella</taxon>
    </lineage>
</organism>
<reference evidence="6" key="1">
    <citation type="submission" date="2020-11" db="EMBL/GenBank/DDBJ databases">
        <title>Chlorella ohadii genome sequencing and assembly.</title>
        <authorList>
            <person name="Murik O."/>
            <person name="Treves H."/>
            <person name="Kedem I."/>
            <person name="Shotland Y."/>
            <person name="Kaplan A."/>
        </authorList>
    </citation>
    <scope>NUCLEOTIDE SEQUENCE</scope>
    <source>
        <strain evidence="6">1</strain>
    </source>
</reference>
<dbReference type="PANTHER" id="PTHR43003">
    <property type="entry name" value="DNA-3-METHYLADENINE GLYCOSYLASE"/>
    <property type="match status" value="1"/>
</dbReference>
<evidence type="ECO:0000259" key="5">
    <source>
        <dbReference type="SMART" id="SM00478"/>
    </source>
</evidence>
<dbReference type="FunFam" id="1.10.340.30:FF:000004">
    <property type="entry name" value="DNA-3-methyladenine glycosylase II"/>
    <property type="match status" value="1"/>
</dbReference>
<dbReference type="Pfam" id="PF00730">
    <property type="entry name" value="HhH-GPD"/>
    <property type="match status" value="1"/>
</dbReference>
<name>A0AAD5DFG1_9CHLO</name>
<keyword evidence="7" id="KW-1185">Reference proteome</keyword>
<keyword evidence="3" id="KW-0234">DNA repair</keyword>
<proteinExistence type="inferred from homology"/>
<dbReference type="AlphaFoldDB" id="A0AAD5DFG1"/>
<dbReference type="GO" id="GO:0006285">
    <property type="term" value="P:base-excision repair, AP site formation"/>
    <property type="evidence" value="ECO:0007669"/>
    <property type="project" value="TreeGrafter"/>
</dbReference>
<dbReference type="CDD" id="cd00056">
    <property type="entry name" value="ENDO3c"/>
    <property type="match status" value="1"/>
</dbReference>
<feature type="compositionally biased region" description="Low complexity" evidence="4">
    <location>
        <begin position="33"/>
        <end position="78"/>
    </location>
</feature>
<dbReference type="GO" id="GO:0008725">
    <property type="term" value="F:DNA-3-methyladenine glycosylase activity"/>
    <property type="evidence" value="ECO:0007669"/>
    <property type="project" value="TreeGrafter"/>
</dbReference>
<dbReference type="GO" id="GO:0006307">
    <property type="term" value="P:DNA alkylation repair"/>
    <property type="evidence" value="ECO:0007669"/>
    <property type="project" value="TreeGrafter"/>
</dbReference>
<dbReference type="Gene3D" id="1.10.340.30">
    <property type="entry name" value="Hypothetical protein, domain 2"/>
    <property type="match status" value="1"/>
</dbReference>
<comment type="similarity">
    <text evidence="1">Belongs to the alkylbase DNA glycosidase AlkA family.</text>
</comment>
<dbReference type="GO" id="GO:0043916">
    <property type="term" value="F:DNA-7-methylguanine glycosylase activity"/>
    <property type="evidence" value="ECO:0007669"/>
    <property type="project" value="TreeGrafter"/>
</dbReference>
<dbReference type="PANTHER" id="PTHR43003:SF5">
    <property type="entry name" value="DNA-3-METHYLADENINE GLYCOSYLASE"/>
    <property type="match status" value="1"/>
</dbReference>
<dbReference type="InterPro" id="IPR011257">
    <property type="entry name" value="DNA_glycosylase"/>
</dbReference>
<dbReference type="EMBL" id="JADXDR010000236">
    <property type="protein sequence ID" value="KAI7835706.1"/>
    <property type="molecule type" value="Genomic_DNA"/>
</dbReference>
<accession>A0AAD5DFG1</accession>
<keyword evidence="2" id="KW-0227">DNA damage</keyword>
<dbReference type="InterPro" id="IPR003265">
    <property type="entry name" value="HhH-GPD_domain"/>
</dbReference>
<dbReference type="GO" id="GO:0005634">
    <property type="term" value="C:nucleus"/>
    <property type="evidence" value="ECO:0007669"/>
    <property type="project" value="TreeGrafter"/>
</dbReference>
<evidence type="ECO:0000256" key="1">
    <source>
        <dbReference type="ARBA" id="ARBA00010817"/>
    </source>
</evidence>